<dbReference type="PANTHER" id="PTHR30218:SF0">
    <property type="entry name" value="POLYPHOSPHATE KINASE"/>
    <property type="match status" value="1"/>
</dbReference>
<dbReference type="InterPro" id="IPR025198">
    <property type="entry name" value="PPK_N_dom"/>
</dbReference>
<evidence type="ECO:0000259" key="9">
    <source>
        <dbReference type="PROSITE" id="PS50035"/>
    </source>
</evidence>
<dbReference type="GO" id="GO:0006799">
    <property type="term" value="P:polyphosphate biosynthetic process"/>
    <property type="evidence" value="ECO:0007669"/>
    <property type="project" value="UniProtKB-UniRule"/>
</dbReference>
<comment type="function">
    <text evidence="7 8">Catalyzes the reversible transfer of the terminal phosphate of ATP to form a long-chain polyphosphate (polyP).</text>
</comment>
<feature type="domain" description="PLD phosphodiesterase" evidence="9">
    <location>
        <begin position="585"/>
        <end position="615"/>
    </location>
</feature>
<dbReference type="HAMAP" id="MF_00347">
    <property type="entry name" value="Polyphosphate_kinase"/>
    <property type="match status" value="1"/>
</dbReference>
<dbReference type="InterPro" id="IPR041108">
    <property type="entry name" value="PP_kinase_C_1"/>
</dbReference>
<comment type="catalytic activity">
    <reaction evidence="7 8">
        <text>[phosphate](n) + ATP = [phosphate](n+1) + ADP</text>
        <dbReference type="Rhea" id="RHEA:19573"/>
        <dbReference type="Rhea" id="RHEA-COMP:9859"/>
        <dbReference type="Rhea" id="RHEA-COMP:14280"/>
        <dbReference type="ChEBI" id="CHEBI:16838"/>
        <dbReference type="ChEBI" id="CHEBI:30616"/>
        <dbReference type="ChEBI" id="CHEBI:456216"/>
        <dbReference type="EC" id="2.7.4.1"/>
    </reaction>
</comment>
<comment type="cofactor">
    <cofactor evidence="7">
        <name>Mg(2+)</name>
        <dbReference type="ChEBI" id="CHEBI:18420"/>
    </cofactor>
</comment>
<dbReference type="Gene3D" id="1.20.58.310">
    <property type="entry name" value="Polyphosphate kinase N-terminal domain"/>
    <property type="match status" value="1"/>
</dbReference>
<comment type="PTM">
    <text evidence="7 8">An intermediate of this reaction is the autophosphorylated ppk in which a phosphate is covalently linked to a histidine residue through a N-P bond.</text>
</comment>
<dbReference type="Pfam" id="PF13089">
    <property type="entry name" value="PP_kinase_N"/>
    <property type="match status" value="1"/>
</dbReference>
<dbReference type="RefSeq" id="WP_254160602.1">
    <property type="nucleotide sequence ID" value="NZ_JAHESF010000002.1"/>
</dbReference>
<dbReference type="SUPFAM" id="SSF143724">
    <property type="entry name" value="PHP14-like"/>
    <property type="match status" value="1"/>
</dbReference>
<dbReference type="GO" id="GO:0046872">
    <property type="term" value="F:metal ion binding"/>
    <property type="evidence" value="ECO:0007669"/>
    <property type="project" value="UniProtKB-KW"/>
</dbReference>
<dbReference type="SUPFAM" id="SSF56024">
    <property type="entry name" value="Phospholipase D/nuclease"/>
    <property type="match status" value="2"/>
</dbReference>
<keyword evidence="4 7" id="KW-0418">Kinase</keyword>
<feature type="active site" description="Phosphohistidine intermediate" evidence="7">
    <location>
        <position position="428"/>
    </location>
</feature>
<sequence>MKAETSQKTHPVYFDRDLSWLSFNERVLNEARREGVPLMEKIRFLGIYSSNLDEFYRVRMPALMALGKLDIDKRLQPSQSLLDEINSKILAQQKFFGSIIENEIIGGLRAQNIRLVYNEAIPGALLQPLQYYFIHQVAAYIRITPVSPKTTFFPENNKLYNLVAIEKKKARQWFVINIPSDVLPRFYVHHADGVQYIVFLDDVVKLSLPLLFPGQKIAGSHNFKTTRDAEIDLQDEFSGNLARKIEKKLAQRDRGLPTRFLYEPGIDQPTLSMLRKRLNLKGASCIKGGTYHNLKDLSTLPLKDPRFNYEPWPRSILPIPADQSLFDRISSGDILLHTPYQSYDTVLRFFNEASIDPGVEKIFITLYRIAHDSKIAEALISAAHNGKKVTVFVELKARFDEANNIRWSKRMKAAGIRIIESIPGLKVHAKLALVTKKRGSATERLGIVATGNFNESTARYYTDHLLMTGNQAMLKEAEALFHFLKKRKKQSSKKSISFKHLLVGQFNLQQRFLDLIDREIRHAELGLPSSIAVKLNNLEDKVLISKLYEASQKGVQIQLIVRSICCLVPGVKGLSENICVKRIVDRYLEHGRIFVFHNNGAEEVFIGSADWMNRNIYRRIEVCVPIKEPALKAELLEIINVQLNDDHQVVILDEQCRNTEVEPSASPVRSQKVIGEMLSNPAQLKLA</sequence>
<dbReference type="Pfam" id="PF17941">
    <property type="entry name" value="PP_kinase_C_1"/>
    <property type="match status" value="1"/>
</dbReference>
<keyword evidence="11" id="KW-1185">Reference proteome</keyword>
<dbReference type="InterPro" id="IPR025200">
    <property type="entry name" value="PPK_C_dom2"/>
</dbReference>
<dbReference type="EMBL" id="JAHESF010000002">
    <property type="protein sequence ID" value="MBT1695853.1"/>
    <property type="molecule type" value="Genomic_DNA"/>
</dbReference>
<dbReference type="InterPro" id="IPR003414">
    <property type="entry name" value="PP_kinase"/>
</dbReference>
<dbReference type="InterPro" id="IPR036830">
    <property type="entry name" value="PP_kinase_middle_dom_sf"/>
</dbReference>
<name>A0AAP2DG84_9BACT</name>
<dbReference type="GO" id="GO:0008976">
    <property type="term" value="F:polyphosphate kinase activity"/>
    <property type="evidence" value="ECO:0007669"/>
    <property type="project" value="UniProtKB-UniRule"/>
</dbReference>
<proteinExistence type="inferred from homology"/>
<keyword evidence="1 7" id="KW-0597">Phosphoprotein</keyword>
<dbReference type="Gene3D" id="3.30.870.10">
    <property type="entry name" value="Endonuclease Chain A"/>
    <property type="match status" value="2"/>
</dbReference>
<evidence type="ECO:0000256" key="5">
    <source>
        <dbReference type="ARBA" id="ARBA00022840"/>
    </source>
</evidence>
<reference evidence="10 11" key="1">
    <citation type="submission" date="2021-05" db="EMBL/GenBank/DDBJ databases">
        <title>A Polyphasic approach of four new species of the genus Ohtaekwangia: Ohtaekwangia histidinii sp. nov., Ohtaekwangia cretensis sp. nov., Ohtaekwangia indiensis sp. nov., Ohtaekwangia reichenbachii sp. nov. from diverse environment.</title>
        <authorList>
            <person name="Octaviana S."/>
        </authorList>
    </citation>
    <scope>NUCLEOTIDE SEQUENCE [LARGE SCALE GENOMIC DNA]</scope>
    <source>
        <strain evidence="10 11">PWU4</strain>
    </source>
</reference>
<evidence type="ECO:0000256" key="7">
    <source>
        <dbReference type="HAMAP-Rule" id="MF_00347"/>
    </source>
</evidence>
<dbReference type="NCBIfam" id="TIGR03705">
    <property type="entry name" value="poly_P_kin"/>
    <property type="match status" value="1"/>
</dbReference>
<dbReference type="SUPFAM" id="SSF140356">
    <property type="entry name" value="PPK N-terminal domain-like"/>
    <property type="match status" value="1"/>
</dbReference>
<dbReference type="Proteomes" id="UP001319200">
    <property type="component" value="Unassembled WGS sequence"/>
</dbReference>
<organism evidence="10 11">
    <name type="scientific">Chryseosolibacter histidini</name>
    <dbReference type="NCBI Taxonomy" id="2782349"/>
    <lineage>
        <taxon>Bacteria</taxon>
        <taxon>Pseudomonadati</taxon>
        <taxon>Bacteroidota</taxon>
        <taxon>Cytophagia</taxon>
        <taxon>Cytophagales</taxon>
        <taxon>Chryseotaleaceae</taxon>
        <taxon>Chryseosolibacter</taxon>
    </lineage>
</organism>
<feature type="binding site" evidence="7">
    <location>
        <position position="562"/>
    </location>
    <ligand>
        <name>ATP</name>
        <dbReference type="ChEBI" id="CHEBI:30616"/>
    </ligand>
</feature>
<protein>
    <recommendedName>
        <fullName evidence="7 8">Polyphosphate kinase</fullName>
        <ecNumber evidence="7 8">2.7.4.1</ecNumber>
    </recommendedName>
    <alternativeName>
        <fullName evidence="7">ATP-polyphosphate phosphotransferase</fullName>
    </alternativeName>
    <alternativeName>
        <fullName evidence="7">Polyphosphoric acid kinase</fullName>
    </alternativeName>
</protein>
<feature type="binding site" evidence="7">
    <location>
        <position position="461"/>
    </location>
    <ligand>
        <name>ATP</name>
        <dbReference type="ChEBI" id="CHEBI:30616"/>
    </ligand>
</feature>
<evidence type="ECO:0000313" key="11">
    <source>
        <dbReference type="Proteomes" id="UP001319200"/>
    </source>
</evidence>
<dbReference type="PROSITE" id="PS50035">
    <property type="entry name" value="PLD"/>
    <property type="match status" value="1"/>
</dbReference>
<dbReference type="AlphaFoldDB" id="A0AAP2DG84"/>
<feature type="binding site" evidence="7">
    <location>
        <position position="398"/>
    </location>
    <ligand>
        <name>Mg(2+)</name>
        <dbReference type="ChEBI" id="CHEBI:18420"/>
    </ligand>
</feature>
<evidence type="ECO:0000256" key="1">
    <source>
        <dbReference type="ARBA" id="ARBA00022553"/>
    </source>
</evidence>
<feature type="binding site" evidence="7">
    <location>
        <position position="51"/>
    </location>
    <ligand>
        <name>ATP</name>
        <dbReference type="ChEBI" id="CHEBI:30616"/>
    </ligand>
</feature>
<keyword evidence="2 7" id="KW-0808">Transferase</keyword>
<gene>
    <name evidence="10" type="primary">ppk1</name>
    <name evidence="7" type="synonym">ppk</name>
    <name evidence="10" type="ORF">KK083_03120</name>
</gene>
<dbReference type="InterPro" id="IPR036832">
    <property type="entry name" value="PPK_N_dom_sf"/>
</dbReference>
<evidence type="ECO:0000313" key="10">
    <source>
        <dbReference type="EMBL" id="MBT1695853.1"/>
    </source>
</evidence>
<keyword evidence="3 7" id="KW-0547">Nucleotide-binding</keyword>
<feature type="binding site" evidence="7">
    <location>
        <position position="590"/>
    </location>
    <ligand>
        <name>ATP</name>
        <dbReference type="ChEBI" id="CHEBI:30616"/>
    </ligand>
</feature>
<dbReference type="Gene3D" id="3.30.1840.10">
    <property type="entry name" value="Polyphosphate kinase middle domain"/>
    <property type="match status" value="1"/>
</dbReference>
<evidence type="ECO:0000256" key="3">
    <source>
        <dbReference type="ARBA" id="ARBA00022741"/>
    </source>
</evidence>
<accession>A0AAP2DG84</accession>
<dbReference type="EC" id="2.7.4.1" evidence="7 8"/>
<dbReference type="NCBIfam" id="NF003917">
    <property type="entry name" value="PRK05443.1-1"/>
    <property type="match status" value="1"/>
</dbReference>
<evidence type="ECO:0000256" key="4">
    <source>
        <dbReference type="ARBA" id="ARBA00022777"/>
    </source>
</evidence>
<dbReference type="PIRSF" id="PIRSF015589">
    <property type="entry name" value="PP_kinase"/>
    <property type="match status" value="1"/>
</dbReference>
<evidence type="ECO:0000256" key="2">
    <source>
        <dbReference type="ARBA" id="ARBA00022679"/>
    </source>
</evidence>
<dbReference type="PROSITE" id="PS50096">
    <property type="entry name" value="IQ"/>
    <property type="match status" value="1"/>
</dbReference>
<dbReference type="CDD" id="cd09164">
    <property type="entry name" value="PLDc_EcPPK1_C1_like"/>
    <property type="match status" value="1"/>
</dbReference>
<dbReference type="GO" id="GO:0009358">
    <property type="term" value="C:polyphosphate kinase complex"/>
    <property type="evidence" value="ECO:0007669"/>
    <property type="project" value="InterPro"/>
</dbReference>
<dbReference type="PANTHER" id="PTHR30218">
    <property type="entry name" value="POLYPHOSPHATE KINASE"/>
    <property type="match status" value="1"/>
</dbReference>
<dbReference type="Pfam" id="PF02503">
    <property type="entry name" value="PP_kinase"/>
    <property type="match status" value="1"/>
</dbReference>
<comment type="caution">
    <text evidence="10">The sequence shown here is derived from an EMBL/GenBank/DDBJ whole genome shotgun (WGS) entry which is preliminary data.</text>
</comment>
<keyword evidence="5 7" id="KW-0067">ATP-binding</keyword>
<keyword evidence="6 7" id="KW-0460">Magnesium</keyword>
<dbReference type="GO" id="GO:0005524">
    <property type="term" value="F:ATP binding"/>
    <property type="evidence" value="ECO:0007669"/>
    <property type="project" value="UniProtKB-KW"/>
</dbReference>
<feature type="binding site" evidence="7">
    <location>
        <position position="368"/>
    </location>
    <ligand>
        <name>Mg(2+)</name>
        <dbReference type="ChEBI" id="CHEBI:18420"/>
    </ligand>
</feature>
<dbReference type="CDD" id="cd09167">
    <property type="entry name" value="PLDc_EcPPK1_C2_like"/>
    <property type="match status" value="1"/>
</dbReference>
<dbReference type="Pfam" id="PF13090">
    <property type="entry name" value="PP_kinase_C"/>
    <property type="match status" value="1"/>
</dbReference>
<evidence type="ECO:0000256" key="6">
    <source>
        <dbReference type="ARBA" id="ARBA00022842"/>
    </source>
</evidence>
<dbReference type="InterPro" id="IPR001736">
    <property type="entry name" value="PLipase_D/transphosphatidylase"/>
</dbReference>
<comment type="similarity">
    <text evidence="7 8">Belongs to the polyphosphate kinase 1 (PPK1) family.</text>
</comment>
<dbReference type="InterPro" id="IPR024953">
    <property type="entry name" value="PP_kinase_middle"/>
</dbReference>
<keyword evidence="7" id="KW-0479">Metal-binding</keyword>
<evidence type="ECO:0000256" key="8">
    <source>
        <dbReference type="RuleBase" id="RU003800"/>
    </source>
</evidence>